<accession>A0ABN5LQT7</accession>
<keyword evidence="3" id="KW-1185">Reference proteome</keyword>
<name>A0ABN5LQT7_9BACT</name>
<evidence type="ECO:0000313" key="2">
    <source>
        <dbReference type="EMBL" id="AWO01776.1"/>
    </source>
</evidence>
<evidence type="ECO:0000313" key="3">
    <source>
        <dbReference type="Proteomes" id="UP000246099"/>
    </source>
</evidence>
<feature type="compositionally biased region" description="Basic and acidic residues" evidence="1">
    <location>
        <begin position="85"/>
        <end position="102"/>
    </location>
</feature>
<dbReference type="Proteomes" id="UP000246099">
    <property type="component" value="Chromosome"/>
</dbReference>
<feature type="region of interest" description="Disordered" evidence="1">
    <location>
        <begin position="1"/>
        <end position="116"/>
    </location>
</feature>
<gene>
    <name evidence="2" type="ORF">DLD77_08745</name>
</gene>
<reference evidence="2 3" key="1">
    <citation type="submission" date="2018-05" db="EMBL/GenBank/DDBJ databases">
        <title>Chitinophaga sp. nov., isolated from rhizosphere soil of Alhagi.</title>
        <authorList>
            <person name="Liu Y."/>
        </authorList>
    </citation>
    <scope>NUCLEOTIDE SEQUENCE [LARGE SCALE GENOMIC DNA]</scope>
    <source>
        <strain evidence="2 3">T22</strain>
    </source>
</reference>
<sequence>MSGRQTRWKYRGKNRQKAIIPDDVRQADPMEIQGEEPAEGDYTGRCPTGRPGGNTGGRTGRRRLYRTMSGRQTRWKYGKNRQKTIKPDDVRQADPMEIREEPAEGDTSAGCLGDGL</sequence>
<dbReference type="EMBL" id="CP029600">
    <property type="protein sequence ID" value="AWO01776.1"/>
    <property type="molecule type" value="Genomic_DNA"/>
</dbReference>
<organism evidence="2 3">
    <name type="scientific">Chitinophaga alhagiae</name>
    <dbReference type="NCBI Taxonomy" id="2203219"/>
    <lineage>
        <taxon>Bacteria</taxon>
        <taxon>Pseudomonadati</taxon>
        <taxon>Bacteroidota</taxon>
        <taxon>Chitinophagia</taxon>
        <taxon>Chitinophagales</taxon>
        <taxon>Chitinophagaceae</taxon>
        <taxon>Chitinophaga</taxon>
    </lineage>
</organism>
<feature type="compositionally biased region" description="Basic residues" evidence="1">
    <location>
        <begin position="73"/>
        <end position="84"/>
    </location>
</feature>
<feature type="compositionally biased region" description="Basic residues" evidence="1">
    <location>
        <begin position="1"/>
        <end position="16"/>
    </location>
</feature>
<proteinExistence type="predicted"/>
<protein>
    <submittedName>
        <fullName evidence="2">Uncharacterized protein</fullName>
    </submittedName>
</protein>
<evidence type="ECO:0000256" key="1">
    <source>
        <dbReference type="SAM" id="MobiDB-lite"/>
    </source>
</evidence>